<dbReference type="InterPro" id="IPR029787">
    <property type="entry name" value="Nucleotide_cyclase"/>
</dbReference>
<comment type="caution">
    <text evidence="4">The sequence shown here is derived from an EMBL/GenBank/DDBJ whole genome shotgun (WGS) entry which is preliminary data.</text>
</comment>
<protein>
    <recommendedName>
        <fullName evidence="6">Diguanylate cyclase</fullName>
    </recommendedName>
</protein>
<dbReference type="CDD" id="cd06225">
    <property type="entry name" value="HAMP"/>
    <property type="match status" value="1"/>
</dbReference>
<feature type="domain" description="GGDEF" evidence="3">
    <location>
        <begin position="284"/>
        <end position="438"/>
    </location>
</feature>
<proteinExistence type="predicted"/>
<dbReference type="PROSITE" id="PS50885">
    <property type="entry name" value="HAMP"/>
    <property type="match status" value="1"/>
</dbReference>
<dbReference type="SUPFAM" id="SSF158472">
    <property type="entry name" value="HAMP domain-like"/>
    <property type="match status" value="1"/>
</dbReference>
<dbReference type="PANTHER" id="PTHR32089">
    <property type="entry name" value="METHYL-ACCEPTING CHEMOTAXIS PROTEIN MCPB"/>
    <property type="match status" value="1"/>
</dbReference>
<feature type="transmembrane region" description="Helical" evidence="1">
    <location>
        <begin position="15"/>
        <end position="33"/>
    </location>
</feature>
<keyword evidence="1" id="KW-1133">Transmembrane helix</keyword>
<evidence type="ECO:0008006" key="6">
    <source>
        <dbReference type="Google" id="ProtNLM"/>
    </source>
</evidence>
<dbReference type="GO" id="GO:0007165">
    <property type="term" value="P:signal transduction"/>
    <property type="evidence" value="ECO:0007669"/>
    <property type="project" value="InterPro"/>
</dbReference>
<dbReference type="GO" id="GO:0016020">
    <property type="term" value="C:membrane"/>
    <property type="evidence" value="ECO:0007669"/>
    <property type="project" value="InterPro"/>
</dbReference>
<evidence type="ECO:0000259" key="3">
    <source>
        <dbReference type="PROSITE" id="PS50887"/>
    </source>
</evidence>
<organism evidence="4 5">
    <name type="scientific">Candidatus Raymondbacteria bacterium RIFOXYD12_FULL_49_13</name>
    <dbReference type="NCBI Taxonomy" id="1817890"/>
    <lineage>
        <taxon>Bacteria</taxon>
        <taxon>Raymondiibacteriota</taxon>
    </lineage>
</organism>
<accession>A0A1F7F1U8</accession>
<dbReference type="Gene3D" id="3.30.70.270">
    <property type="match status" value="1"/>
</dbReference>
<dbReference type="SMART" id="SM00304">
    <property type="entry name" value="HAMP"/>
    <property type="match status" value="1"/>
</dbReference>
<dbReference type="Gene3D" id="6.10.340.10">
    <property type="match status" value="1"/>
</dbReference>
<name>A0A1F7F1U8_UNCRA</name>
<feature type="domain" description="HAMP" evidence="2">
    <location>
        <begin position="203"/>
        <end position="255"/>
    </location>
</feature>
<dbReference type="SMART" id="SM00267">
    <property type="entry name" value="GGDEF"/>
    <property type="match status" value="1"/>
</dbReference>
<evidence type="ECO:0000259" key="2">
    <source>
        <dbReference type="PROSITE" id="PS50885"/>
    </source>
</evidence>
<dbReference type="Pfam" id="PF00672">
    <property type="entry name" value="HAMP"/>
    <property type="match status" value="1"/>
</dbReference>
<dbReference type="InterPro" id="IPR003660">
    <property type="entry name" value="HAMP_dom"/>
</dbReference>
<dbReference type="AlphaFoldDB" id="A0A1F7F1U8"/>
<feature type="transmembrane region" description="Helical" evidence="1">
    <location>
        <begin position="178"/>
        <end position="202"/>
    </location>
</feature>
<dbReference type="PANTHER" id="PTHR32089:SF112">
    <property type="entry name" value="LYSOZYME-LIKE PROTEIN-RELATED"/>
    <property type="match status" value="1"/>
</dbReference>
<reference evidence="4 5" key="1">
    <citation type="journal article" date="2016" name="Nat. Commun.">
        <title>Thousands of microbial genomes shed light on interconnected biogeochemical processes in an aquifer system.</title>
        <authorList>
            <person name="Anantharaman K."/>
            <person name="Brown C.T."/>
            <person name="Hug L.A."/>
            <person name="Sharon I."/>
            <person name="Castelle C.J."/>
            <person name="Probst A.J."/>
            <person name="Thomas B.C."/>
            <person name="Singh A."/>
            <person name="Wilkins M.J."/>
            <person name="Karaoz U."/>
            <person name="Brodie E.L."/>
            <person name="Williams K.H."/>
            <person name="Hubbard S.S."/>
            <person name="Banfield J.F."/>
        </authorList>
    </citation>
    <scope>NUCLEOTIDE SEQUENCE [LARGE SCALE GENOMIC DNA]</scope>
</reference>
<dbReference type="InterPro" id="IPR000160">
    <property type="entry name" value="GGDEF_dom"/>
</dbReference>
<sequence length="440" mass="50249">MFRLKRSSIVFKSTVSYLILTILNVSLFTFMIFENQLDLISENTILESESKSINIRIKMDAVLQEKQGIDAETIETIEKELRYLGIKSFTLFKEDCEILAEYFNNKPIGKVRKPTKQEVSGVIKSIQKNSFENRIFYHDMERSKNVINLYIPVNYGVDKTVVVKAALSIKKVDEKMKYLIRQCIIIAILVIFLHIISAVVLLRTIINPILELSKATHRIAQGELQARVNIIRNDEIGELAISFNEMTVALERMREQDRGANPLTGLPGNISIAQEIDQRLQNGEEIAVVYSDLDNFKAYNDKYGFTRGDDVILYTRDCFIEAAKSFKDDKIFIGHEGGDDFVVVVPFTLWESTCKGITSLFDHDITQFYNETDAKNGYIDSISRQGERMRFAIMTISLAVVSNHFRKFNSHVELISVAAEMKKVAKRIEGSSYALDRRAS</sequence>
<evidence type="ECO:0000256" key="1">
    <source>
        <dbReference type="SAM" id="Phobius"/>
    </source>
</evidence>
<gene>
    <name evidence="4" type="ORF">A2519_10735</name>
</gene>
<keyword evidence="1" id="KW-0812">Transmembrane</keyword>
<evidence type="ECO:0000313" key="4">
    <source>
        <dbReference type="EMBL" id="OGK00476.1"/>
    </source>
</evidence>
<dbReference type="EMBL" id="MFYX01000146">
    <property type="protein sequence ID" value="OGK00476.1"/>
    <property type="molecule type" value="Genomic_DNA"/>
</dbReference>
<keyword evidence="1" id="KW-0472">Membrane</keyword>
<dbReference type="PROSITE" id="PS50887">
    <property type="entry name" value="GGDEF"/>
    <property type="match status" value="1"/>
</dbReference>
<dbReference type="Proteomes" id="UP000179243">
    <property type="component" value="Unassembled WGS sequence"/>
</dbReference>
<evidence type="ECO:0000313" key="5">
    <source>
        <dbReference type="Proteomes" id="UP000179243"/>
    </source>
</evidence>
<dbReference type="NCBIfam" id="TIGR00254">
    <property type="entry name" value="GGDEF"/>
    <property type="match status" value="1"/>
</dbReference>
<dbReference type="Pfam" id="PF00990">
    <property type="entry name" value="GGDEF"/>
    <property type="match status" value="1"/>
</dbReference>
<dbReference type="SUPFAM" id="SSF55073">
    <property type="entry name" value="Nucleotide cyclase"/>
    <property type="match status" value="1"/>
</dbReference>
<dbReference type="InterPro" id="IPR043128">
    <property type="entry name" value="Rev_trsase/Diguanyl_cyclase"/>
</dbReference>